<dbReference type="SUPFAM" id="SSF103473">
    <property type="entry name" value="MFS general substrate transporter"/>
    <property type="match status" value="1"/>
</dbReference>
<dbReference type="Proteomes" id="UP000199427">
    <property type="component" value="Unassembled WGS sequence"/>
</dbReference>
<name>A0A1H9M9N2_9BACI</name>
<evidence type="ECO:0000256" key="6">
    <source>
        <dbReference type="ARBA" id="ARBA00022989"/>
    </source>
</evidence>
<dbReference type="InterPro" id="IPR036259">
    <property type="entry name" value="MFS_trans_sf"/>
</dbReference>
<dbReference type="AlphaFoldDB" id="A0A1H9M9N2"/>
<evidence type="ECO:0000256" key="4">
    <source>
        <dbReference type="ARBA" id="ARBA00022519"/>
    </source>
</evidence>
<dbReference type="Gene3D" id="1.20.1250.20">
    <property type="entry name" value="MFS general substrate transporter like domains"/>
    <property type="match status" value="2"/>
</dbReference>
<dbReference type="GO" id="GO:0030395">
    <property type="term" value="F:lactose binding"/>
    <property type="evidence" value="ECO:0007669"/>
    <property type="project" value="TreeGrafter"/>
</dbReference>
<dbReference type="GO" id="GO:0015528">
    <property type="term" value="F:lactose:proton symporter activity"/>
    <property type="evidence" value="ECO:0007669"/>
    <property type="project" value="TreeGrafter"/>
</dbReference>
<organism evidence="10 11">
    <name type="scientific">Piscibacillus halophilus</name>
    <dbReference type="NCBI Taxonomy" id="571933"/>
    <lineage>
        <taxon>Bacteria</taxon>
        <taxon>Bacillati</taxon>
        <taxon>Bacillota</taxon>
        <taxon>Bacilli</taxon>
        <taxon>Bacillales</taxon>
        <taxon>Bacillaceae</taxon>
        <taxon>Piscibacillus</taxon>
    </lineage>
</organism>
<evidence type="ECO:0000256" key="2">
    <source>
        <dbReference type="ARBA" id="ARBA00022448"/>
    </source>
</evidence>
<dbReference type="InterPro" id="IPR020846">
    <property type="entry name" value="MFS_dom"/>
</dbReference>
<feature type="transmembrane region" description="Helical" evidence="8">
    <location>
        <begin position="262"/>
        <end position="281"/>
    </location>
</feature>
<feature type="transmembrane region" description="Helical" evidence="8">
    <location>
        <begin position="327"/>
        <end position="349"/>
    </location>
</feature>
<evidence type="ECO:0000259" key="9">
    <source>
        <dbReference type="PROSITE" id="PS50850"/>
    </source>
</evidence>
<protein>
    <submittedName>
        <fullName evidence="10">MFS transporter, PPP family, 3-phenylpropionic acid transporter</fullName>
    </submittedName>
</protein>
<gene>
    <name evidence="10" type="ORF">SAMN05216362_1598</name>
</gene>
<evidence type="ECO:0000256" key="3">
    <source>
        <dbReference type="ARBA" id="ARBA00022475"/>
    </source>
</evidence>
<dbReference type="GO" id="GO:0005886">
    <property type="term" value="C:plasma membrane"/>
    <property type="evidence" value="ECO:0007669"/>
    <property type="project" value="UniProtKB-SubCell"/>
</dbReference>
<keyword evidence="7 8" id="KW-0472">Membrane</keyword>
<keyword evidence="3" id="KW-1003">Cell membrane</keyword>
<dbReference type="InterPro" id="IPR024989">
    <property type="entry name" value="MFS_assoc_dom"/>
</dbReference>
<evidence type="ECO:0000313" key="11">
    <source>
        <dbReference type="Proteomes" id="UP000199427"/>
    </source>
</evidence>
<feature type="transmembrane region" description="Helical" evidence="8">
    <location>
        <begin position="287"/>
        <end position="307"/>
    </location>
</feature>
<sequence>MTEQQSLTPLKTLLFAFHATQTIIISYLPVYLQGKGLNGSEIGWVLAVGPFAAIISQPFWGYLSDKYKTVKKILLLCIIGLIIFSSIFFSMKHFIWIMMIGFFFYFFATPIGALGDSLAQRRADEVGVSFGTIRTWGSIGFATSSLAIGLVLTFTGVEYMVWPYLTFAFIALFVTLRVQDVDVAKDPISFADVKKLLLNKPFILFLFFMMFLTISHRANDSFIGLYVTQLGGTNFIIGTAWFIGVISEAIVFATAGRWFRKYHTLIFVILAGAIYSVRWILYGLADSYWVVLALQFMHGLTFGVLYLASLDYVTRLIPKLTQSTGHLLFYAVFFGISGIIGSLIGGALIDVYGGSTLYFVLGTIAFAGTIFMTIYHILPFGKKA</sequence>
<keyword evidence="11" id="KW-1185">Reference proteome</keyword>
<comment type="subcellular location">
    <subcellularLocation>
        <location evidence="1">Cell inner membrane</location>
        <topology evidence="1">Multi-pass membrane protein</topology>
    </subcellularLocation>
</comment>
<reference evidence="10 11" key="1">
    <citation type="submission" date="2016-10" db="EMBL/GenBank/DDBJ databases">
        <authorList>
            <person name="de Groot N.N."/>
        </authorList>
    </citation>
    <scope>NUCLEOTIDE SEQUENCE [LARGE SCALE GENOMIC DNA]</scope>
    <source>
        <strain evidence="10 11">DSM 21633</strain>
    </source>
</reference>
<feature type="transmembrane region" description="Helical" evidence="8">
    <location>
        <begin position="42"/>
        <end position="61"/>
    </location>
</feature>
<feature type="transmembrane region" description="Helical" evidence="8">
    <location>
        <begin position="355"/>
        <end position="378"/>
    </location>
</feature>
<keyword evidence="5 8" id="KW-0812">Transmembrane</keyword>
<dbReference type="Pfam" id="PF12832">
    <property type="entry name" value="MFS_1_like"/>
    <property type="match status" value="1"/>
</dbReference>
<dbReference type="PANTHER" id="PTHR23522">
    <property type="entry name" value="BLL5896 PROTEIN"/>
    <property type="match status" value="1"/>
</dbReference>
<evidence type="ECO:0000256" key="8">
    <source>
        <dbReference type="SAM" id="Phobius"/>
    </source>
</evidence>
<feature type="transmembrane region" description="Helical" evidence="8">
    <location>
        <begin position="197"/>
        <end position="215"/>
    </location>
</feature>
<keyword evidence="6 8" id="KW-1133">Transmembrane helix</keyword>
<feature type="transmembrane region" description="Helical" evidence="8">
    <location>
        <begin position="12"/>
        <end position="30"/>
    </location>
</feature>
<keyword evidence="4" id="KW-0997">Cell inner membrane</keyword>
<dbReference type="InterPro" id="IPR026032">
    <property type="entry name" value="HcaT-like"/>
</dbReference>
<dbReference type="PANTHER" id="PTHR23522:SF10">
    <property type="entry name" value="3-PHENYLPROPIONIC ACID TRANSPORTER-RELATED"/>
    <property type="match status" value="1"/>
</dbReference>
<dbReference type="NCBIfam" id="NF037955">
    <property type="entry name" value="mfs"/>
    <property type="match status" value="1"/>
</dbReference>
<feature type="transmembrane region" description="Helical" evidence="8">
    <location>
        <begin position="73"/>
        <end position="89"/>
    </location>
</feature>
<evidence type="ECO:0000256" key="1">
    <source>
        <dbReference type="ARBA" id="ARBA00004429"/>
    </source>
</evidence>
<evidence type="ECO:0000313" key="10">
    <source>
        <dbReference type="EMBL" id="SER20460.1"/>
    </source>
</evidence>
<feature type="transmembrane region" description="Helical" evidence="8">
    <location>
        <begin position="95"/>
        <end position="114"/>
    </location>
</feature>
<dbReference type="OrthoDB" id="1650886at2"/>
<evidence type="ECO:0000256" key="7">
    <source>
        <dbReference type="ARBA" id="ARBA00023136"/>
    </source>
</evidence>
<dbReference type="RefSeq" id="WP_091776054.1">
    <property type="nucleotide sequence ID" value="NZ_FOES01000059.1"/>
</dbReference>
<feature type="domain" description="Major facilitator superfamily (MFS) profile" evidence="9">
    <location>
        <begin position="196"/>
        <end position="384"/>
    </location>
</feature>
<dbReference type="PIRSF" id="PIRSF004925">
    <property type="entry name" value="HcaT"/>
    <property type="match status" value="1"/>
</dbReference>
<proteinExistence type="predicted"/>
<dbReference type="PROSITE" id="PS50850">
    <property type="entry name" value="MFS"/>
    <property type="match status" value="1"/>
</dbReference>
<feature type="transmembrane region" description="Helical" evidence="8">
    <location>
        <begin position="135"/>
        <end position="154"/>
    </location>
</feature>
<accession>A0A1H9M9N2</accession>
<evidence type="ECO:0000256" key="5">
    <source>
        <dbReference type="ARBA" id="ARBA00022692"/>
    </source>
</evidence>
<feature type="transmembrane region" description="Helical" evidence="8">
    <location>
        <begin position="235"/>
        <end position="255"/>
    </location>
</feature>
<dbReference type="STRING" id="571933.SAMN05216362_1598"/>
<feature type="transmembrane region" description="Helical" evidence="8">
    <location>
        <begin position="160"/>
        <end position="176"/>
    </location>
</feature>
<keyword evidence="2" id="KW-0813">Transport</keyword>
<dbReference type="EMBL" id="FOES01000059">
    <property type="protein sequence ID" value="SER20460.1"/>
    <property type="molecule type" value="Genomic_DNA"/>
</dbReference>